<reference evidence="2 3" key="1">
    <citation type="submission" date="2017-06" db="EMBL/GenBank/DDBJ databases">
        <title>Genome sequencing of cyanobaciteial culture collection at National Institute for Environmental Studies (NIES).</title>
        <authorList>
            <person name="Hirose Y."/>
            <person name="Shimura Y."/>
            <person name="Fujisawa T."/>
            <person name="Nakamura Y."/>
            <person name="Kawachi M."/>
        </authorList>
    </citation>
    <scope>NUCLEOTIDE SEQUENCE [LARGE SCALE GENOMIC DNA]</scope>
    <source>
        <strain evidence="2 3">NIES-4072</strain>
    </source>
</reference>
<dbReference type="EMBL" id="BDUD01000001">
    <property type="protein sequence ID" value="GBG16531.1"/>
    <property type="molecule type" value="Genomic_DNA"/>
</dbReference>
<evidence type="ECO:0000313" key="2">
    <source>
        <dbReference type="EMBL" id="GBG16531.1"/>
    </source>
</evidence>
<name>A0A2R5FL67_NOSCO</name>
<feature type="region of interest" description="Disordered" evidence="1">
    <location>
        <begin position="1"/>
        <end position="52"/>
    </location>
</feature>
<proteinExistence type="predicted"/>
<organism evidence="2 3">
    <name type="scientific">Nostoc commune NIES-4072</name>
    <dbReference type="NCBI Taxonomy" id="2005467"/>
    <lineage>
        <taxon>Bacteria</taxon>
        <taxon>Bacillati</taxon>
        <taxon>Cyanobacteriota</taxon>
        <taxon>Cyanophyceae</taxon>
        <taxon>Nostocales</taxon>
        <taxon>Nostocaceae</taxon>
        <taxon>Nostoc</taxon>
    </lineage>
</organism>
<dbReference type="AlphaFoldDB" id="A0A2R5FL67"/>
<protein>
    <submittedName>
        <fullName evidence="2">Uncharacterized protein</fullName>
    </submittedName>
</protein>
<evidence type="ECO:0000256" key="1">
    <source>
        <dbReference type="SAM" id="MobiDB-lite"/>
    </source>
</evidence>
<dbReference type="Proteomes" id="UP000245124">
    <property type="component" value="Unassembled WGS sequence"/>
</dbReference>
<gene>
    <name evidence="2" type="ORF">NIES4072_01770</name>
</gene>
<comment type="caution">
    <text evidence="2">The sequence shown here is derived from an EMBL/GenBank/DDBJ whole genome shotgun (WGS) entry which is preliminary data.</text>
</comment>
<keyword evidence="3" id="KW-1185">Reference proteome</keyword>
<evidence type="ECO:0000313" key="3">
    <source>
        <dbReference type="Proteomes" id="UP000245124"/>
    </source>
</evidence>
<accession>A0A2R5FL67</accession>
<sequence>MREQGEQGKRQRGRGAGETRGQGDLNQNLQEVFPLGPNSPCPQVLFPMPNSQ</sequence>